<dbReference type="AlphaFoldDB" id="A0A1I7YHW1"/>
<dbReference type="WBParaSite" id="L893_g16585.t1">
    <property type="protein sequence ID" value="L893_g16585.t1"/>
    <property type="gene ID" value="L893_g16585"/>
</dbReference>
<sequence>MKDSTFFAQVRFFVAWVPRSLSTLLWEQIELSRKHVDASSTVEEPDAMTFRTFLEWRFLPDKRGNRA</sequence>
<organism evidence="1 2">
    <name type="scientific">Steinernema glaseri</name>
    <dbReference type="NCBI Taxonomy" id="37863"/>
    <lineage>
        <taxon>Eukaryota</taxon>
        <taxon>Metazoa</taxon>
        <taxon>Ecdysozoa</taxon>
        <taxon>Nematoda</taxon>
        <taxon>Chromadorea</taxon>
        <taxon>Rhabditida</taxon>
        <taxon>Tylenchina</taxon>
        <taxon>Panagrolaimomorpha</taxon>
        <taxon>Strongyloidoidea</taxon>
        <taxon>Steinernematidae</taxon>
        <taxon>Steinernema</taxon>
    </lineage>
</organism>
<protein>
    <submittedName>
        <fullName evidence="2">Sulfotransferase family protein</fullName>
    </submittedName>
</protein>
<name>A0A1I7YHW1_9BILA</name>
<evidence type="ECO:0000313" key="1">
    <source>
        <dbReference type="Proteomes" id="UP000095287"/>
    </source>
</evidence>
<proteinExistence type="predicted"/>
<evidence type="ECO:0000313" key="2">
    <source>
        <dbReference type="WBParaSite" id="L893_g16585.t1"/>
    </source>
</evidence>
<reference evidence="2" key="1">
    <citation type="submission" date="2016-11" db="UniProtKB">
        <authorList>
            <consortium name="WormBaseParasite"/>
        </authorList>
    </citation>
    <scope>IDENTIFICATION</scope>
</reference>
<dbReference type="Proteomes" id="UP000095287">
    <property type="component" value="Unplaced"/>
</dbReference>
<keyword evidence="1" id="KW-1185">Reference proteome</keyword>
<accession>A0A1I7YHW1</accession>